<dbReference type="Gene3D" id="3.30.559.10">
    <property type="entry name" value="Chloramphenicol acetyltransferase-like domain"/>
    <property type="match status" value="1"/>
</dbReference>
<dbReference type="InterPro" id="IPR001242">
    <property type="entry name" value="Condensation_dom"/>
</dbReference>
<evidence type="ECO:0000256" key="1">
    <source>
        <dbReference type="ARBA" id="ARBA00022450"/>
    </source>
</evidence>
<feature type="domain" description="Carrier" evidence="4">
    <location>
        <begin position="1037"/>
        <end position="1112"/>
    </location>
</feature>
<keyword evidence="1" id="KW-0596">Phosphopantetheine</keyword>
<dbReference type="PROSITE" id="PS50075">
    <property type="entry name" value="CARRIER"/>
    <property type="match status" value="1"/>
</dbReference>
<accession>A0A077PYM7</accession>
<organism evidence="5">
    <name type="scientific">Xenorhabdus bovienii str. kraussei Becker Underwood</name>
    <dbReference type="NCBI Taxonomy" id="1398204"/>
    <lineage>
        <taxon>Bacteria</taxon>
        <taxon>Pseudomonadati</taxon>
        <taxon>Pseudomonadota</taxon>
        <taxon>Gammaproteobacteria</taxon>
        <taxon>Enterobacterales</taxon>
        <taxon>Morganellaceae</taxon>
        <taxon>Xenorhabdus</taxon>
    </lineage>
</organism>
<reference evidence="5" key="1">
    <citation type="submission" date="2013-07" db="EMBL/GenBank/DDBJ databases">
        <title>Sub-species coevolution in mutualistic symbiosis.</title>
        <authorList>
            <person name="Murfin K."/>
            <person name="Klassen J."/>
            <person name="Lee M."/>
            <person name="Forst S."/>
            <person name="Stock P."/>
            <person name="Goodrich-Blair H."/>
        </authorList>
    </citation>
    <scope>NUCLEOTIDE SEQUENCE [LARGE SCALE GENOMIC DNA]</scope>
    <source>
        <strain evidence="5">Kraussei Becker Underwood</strain>
    </source>
</reference>
<dbReference type="Pfam" id="PF07993">
    <property type="entry name" value="NAD_binding_4"/>
    <property type="match status" value="1"/>
</dbReference>
<dbReference type="InterPro" id="IPR025110">
    <property type="entry name" value="AMP-bd_C"/>
</dbReference>
<dbReference type="Gene3D" id="3.40.50.720">
    <property type="entry name" value="NAD(P)-binding Rossmann-like Domain"/>
    <property type="match status" value="1"/>
</dbReference>
<name>A0A077PYM7_XENBV</name>
<keyword evidence="2" id="KW-0597">Phosphoprotein</keyword>
<dbReference type="InterPro" id="IPR023213">
    <property type="entry name" value="CAT-like_dom_sf"/>
</dbReference>
<gene>
    <name evidence="5" type="ORF">XBKB1_570022</name>
</gene>
<dbReference type="Gene3D" id="1.10.1200.10">
    <property type="entry name" value="ACP-like"/>
    <property type="match status" value="1"/>
</dbReference>
<dbReference type="PANTHER" id="PTHR44845">
    <property type="entry name" value="CARRIER DOMAIN-CONTAINING PROTEIN"/>
    <property type="match status" value="1"/>
</dbReference>
<dbReference type="EMBL" id="CBSZ010000392">
    <property type="protein sequence ID" value="CDH26333.1"/>
    <property type="molecule type" value="Genomic_DNA"/>
</dbReference>
<dbReference type="InterPro" id="IPR020845">
    <property type="entry name" value="AMP-binding_CS"/>
</dbReference>
<evidence type="ECO:0000259" key="4">
    <source>
        <dbReference type="PROSITE" id="PS50075"/>
    </source>
</evidence>
<protein>
    <submittedName>
        <fullName evidence="5">Amino acid adenylation domain-containing protein</fullName>
    </submittedName>
</protein>
<dbReference type="CDD" id="cd05235">
    <property type="entry name" value="SDR_e1"/>
    <property type="match status" value="1"/>
</dbReference>
<keyword evidence="3" id="KW-0436">Ligase</keyword>
<dbReference type="Pfam" id="PF00550">
    <property type="entry name" value="PP-binding"/>
    <property type="match status" value="1"/>
</dbReference>
<dbReference type="PROSITE" id="PS00455">
    <property type="entry name" value="AMP_BINDING"/>
    <property type="match status" value="1"/>
</dbReference>
<dbReference type="SUPFAM" id="SSF47336">
    <property type="entry name" value="ACP-like"/>
    <property type="match status" value="1"/>
</dbReference>
<dbReference type="Proteomes" id="UP000028493">
    <property type="component" value="Unassembled WGS sequence"/>
</dbReference>
<comment type="caution">
    <text evidence="5">The sequence shown here is derived from an EMBL/GenBank/DDBJ whole genome shotgun (WGS) entry which is preliminary data.</text>
</comment>
<dbReference type="RefSeq" id="WP_051875856.1">
    <property type="nucleotide sequence ID" value="NZ_CAWLXS010000056.1"/>
</dbReference>
<dbReference type="HOGENOM" id="CLU_000022_2_4_6"/>
<dbReference type="Gene3D" id="3.40.50.980">
    <property type="match status" value="2"/>
</dbReference>
<evidence type="ECO:0000256" key="2">
    <source>
        <dbReference type="ARBA" id="ARBA00022553"/>
    </source>
</evidence>
<dbReference type="InterPro" id="IPR036736">
    <property type="entry name" value="ACP-like_sf"/>
</dbReference>
<dbReference type="InterPro" id="IPR000873">
    <property type="entry name" value="AMP-dep_synth/lig_dom"/>
</dbReference>
<dbReference type="GO" id="GO:0016874">
    <property type="term" value="F:ligase activity"/>
    <property type="evidence" value="ECO:0007669"/>
    <property type="project" value="UniProtKB-KW"/>
</dbReference>
<dbReference type="InterPro" id="IPR036291">
    <property type="entry name" value="NAD(P)-bd_dom_sf"/>
</dbReference>
<dbReference type="Gene3D" id="3.30.559.30">
    <property type="entry name" value="Nonribosomal peptide synthetase, condensation domain"/>
    <property type="match status" value="1"/>
</dbReference>
<evidence type="ECO:0000313" key="5">
    <source>
        <dbReference type="EMBL" id="CDH26333.1"/>
    </source>
</evidence>
<dbReference type="Gene3D" id="3.30.300.30">
    <property type="match status" value="1"/>
</dbReference>
<dbReference type="SUPFAM" id="SSF51735">
    <property type="entry name" value="NAD(P)-binding Rossmann-fold domains"/>
    <property type="match status" value="1"/>
</dbReference>
<dbReference type="Pfam" id="PF00668">
    <property type="entry name" value="Condensation"/>
    <property type="match status" value="1"/>
</dbReference>
<dbReference type="InterPro" id="IPR010080">
    <property type="entry name" value="Thioester_reductase-like_dom"/>
</dbReference>
<dbReference type="InterPro" id="IPR010071">
    <property type="entry name" value="AA_adenyl_dom"/>
</dbReference>
<dbReference type="FunFam" id="3.40.50.980:FF:000001">
    <property type="entry name" value="Non-ribosomal peptide synthetase"/>
    <property type="match status" value="1"/>
</dbReference>
<dbReference type="Pfam" id="PF00501">
    <property type="entry name" value="AMP-binding"/>
    <property type="match status" value="1"/>
</dbReference>
<dbReference type="NCBIfam" id="TIGR01733">
    <property type="entry name" value="AA-adenyl-dom"/>
    <property type="match status" value="1"/>
</dbReference>
<dbReference type="PANTHER" id="PTHR44845:SF6">
    <property type="entry name" value="BETA-ALANINE-ACTIVATING ENZYME"/>
    <property type="match status" value="1"/>
</dbReference>
<dbReference type="SUPFAM" id="SSF52777">
    <property type="entry name" value="CoA-dependent acyltransferases"/>
    <property type="match status" value="2"/>
</dbReference>
<dbReference type="InterPro" id="IPR013120">
    <property type="entry name" value="FAR_NAD-bd"/>
</dbReference>
<sequence>MSNEALCSVVSDTLESCLGRTGDFDFSSISGFESNKCAELLSVFLQFNVTIQDLQSCSSVSRLVERLISRNPKLRDMSFVPATPGQKGIWLLNQTLSQPESYNVPLLIEVDTVLNWQFIRMAAAKVAEITPALRTYFSFNQNQLYQVVSKEGNINVTRKSLAKGECPEQVIKQMAGKRFELSESGLFDICLITDDSNRSWLACCFHHIIVDAPSVRIILSLLLNFYSELTEGLSLSSKEVGATYTDFTQWQNTLLARPESASMKEYWKEALSPQLSMIDLPADHSRKCSHSVTVGYCHVDITRDDELKIYEQARQLAMTPFMYMTMCWQFLLHRLSGQRDITIGIPFTLRDHSEFEETVGYLINTLPFRMYIDSDVSVNDLAITVRNRFIEAHMNKYFPFVDIVASTGQSYGQENPIFQTLLVIPDTKDDIFTHLPFAVKLTEYYSQAAKYDLTLFIDTASSHQLVMEYNAELFEEKTINYWLQLFRHIALMMGECDTTRLGEIEILTHEEQVNIVNRSSTSITEDYYQCFISEIRKFASEHPDATALVSRKGEWTYGWLENRANQIAEYMYNNFKIGAGTRVGLLLNRNEDSIVSLLAVLKTGASYVPVDPSYPRERIDYMLNDAAVDYIITTSDFVSSLPVDIHKLLLNEVEFSAQIDWQPVQRKPDDELYVIYTSGSTGQPKGVRLLNKTLSNLLAWQKEITVCREGAYTLHYMSLSFDVSVQEIFGTLCTGGKLYISDEEERKDLHHLQGVIEARGIQRAYFPYVALQHLAQLSVMNNATLLTLEEVYSTGEQLVLTSSIKHMFKDGRRLINLYGPSESHVCSAYVMPSDVSTWGDAASIGYPLPGFSLLALDERRQLVPAGVAGELWIVSDFLSPGYHNKDQETNSRFLASEWPEAVSQQSYKSGDLVKLECNDTFTYLGRMDNQLKIRGFRIEPSEVEAAINALEGVKVSAVIGKEMSAGNRQLVAFIAGGNTLDQSKILVQLREHLPDYMIPSEWVILNDLPTTPSGKIDRKALYHIDIQQVDNESCDEEELNSIEREIKALWQRAFPNRVIKMTDDFFTIGGHSLLATQLVYLLRQQFKVDFPLKLLFNNPTLRDMSAVVEKYLSKKDHSSSEIEKVFVKDAAIEHDWCYAQKLRMATGDDILLTGATGFLGIYLLRLLSNQVNGKVVCLVRADDPQSGLNRLIKNACEYGIENDIDFSRVAIVVGDVASENLGLDEQDYRRLSGTVSTVYHAAAHINFVLPYSSVKGANVDGTVNIINFCCHQMCKKLEYISTISVFSPEYPRQPITESNIPDYPQSLSIGYTQSKWVAEQYVHQARKQGVNINVYRIGRISGDSITGACQEDDFLWRQIKTFIQMGVAPFAETLATDLLPVDFVSKAIVALSLSNTDSQKNYHLFHPKGTDFTPVYKAIESTGYSIETMSEEIWLEKLEQMVVGGYDVALGSLIHLYKEEALNIGDCTYNNEITINAVKASGFDFPNINVNTFTRMISYFMENKVSFKAKVE</sequence>
<dbReference type="InterPro" id="IPR009081">
    <property type="entry name" value="PP-bd_ACP"/>
</dbReference>
<dbReference type="Pfam" id="PF13193">
    <property type="entry name" value="AMP-binding_C"/>
    <property type="match status" value="1"/>
</dbReference>
<dbReference type="SUPFAM" id="SSF56801">
    <property type="entry name" value="Acetyl-CoA synthetase-like"/>
    <property type="match status" value="1"/>
</dbReference>
<proteinExistence type="predicted"/>
<dbReference type="Gene3D" id="2.30.38.10">
    <property type="entry name" value="Luciferase, Domain 3"/>
    <property type="match status" value="1"/>
</dbReference>
<evidence type="ECO:0000256" key="3">
    <source>
        <dbReference type="ARBA" id="ARBA00022598"/>
    </source>
</evidence>
<dbReference type="InterPro" id="IPR045851">
    <property type="entry name" value="AMP-bd_C_sf"/>
</dbReference>
<dbReference type="NCBIfam" id="TIGR01746">
    <property type="entry name" value="Thioester-redct"/>
    <property type="match status" value="1"/>
</dbReference>